<dbReference type="PANTHER" id="PTHR22722">
    <property type="entry name" value="LOW-DENSITY LIPOPROTEIN RECEPTOR-RELATED PROTEIN 2-RELATED"/>
    <property type="match status" value="1"/>
</dbReference>
<name>A0A388KH59_CHABU</name>
<dbReference type="SUPFAM" id="SSF57424">
    <property type="entry name" value="LDL receptor-like module"/>
    <property type="match status" value="7"/>
</dbReference>
<dbReference type="PANTHER" id="PTHR22722:SF14">
    <property type="entry name" value="MEGALIN, ISOFORM A"/>
    <property type="match status" value="1"/>
</dbReference>
<evidence type="ECO:0000256" key="3">
    <source>
        <dbReference type="ARBA" id="ARBA00022737"/>
    </source>
</evidence>
<evidence type="ECO:0000256" key="6">
    <source>
        <dbReference type="ARBA" id="ARBA00023157"/>
    </source>
</evidence>
<comment type="subcellular location">
    <subcellularLocation>
        <location evidence="1">Membrane</location>
        <topology evidence="1">Single-pass membrane protein</topology>
    </subcellularLocation>
</comment>
<keyword evidence="7" id="KW-0675">Receptor</keyword>
<evidence type="ECO:0000313" key="11">
    <source>
        <dbReference type="Proteomes" id="UP000265515"/>
    </source>
</evidence>
<dbReference type="Gene3D" id="4.10.1220.10">
    <property type="entry name" value="EGF-type module"/>
    <property type="match status" value="1"/>
</dbReference>
<dbReference type="InterPro" id="IPR036055">
    <property type="entry name" value="LDL_receptor-like_sf"/>
</dbReference>
<dbReference type="GO" id="GO:0016324">
    <property type="term" value="C:apical plasma membrane"/>
    <property type="evidence" value="ECO:0007669"/>
    <property type="project" value="TreeGrafter"/>
</dbReference>
<dbReference type="InterPro" id="IPR023415">
    <property type="entry name" value="LDLR_class-A_CS"/>
</dbReference>
<evidence type="ECO:0000256" key="9">
    <source>
        <dbReference type="SAM" id="MobiDB-lite"/>
    </source>
</evidence>
<evidence type="ECO:0000256" key="5">
    <source>
        <dbReference type="ARBA" id="ARBA00023136"/>
    </source>
</evidence>
<dbReference type="OrthoDB" id="10062665at2759"/>
<sequence length="591" mass="63421">MPRRAVQGSSRPKPRAGIVMATASATALLCLTIVSSSLPPAISAPGPPSSMPHGPAEPSPPPNGVTYGKVFYCFRGYKRCPSGIEQCIQPERVCDGVVDCADGSDEDTSACATFDCAAAGRYRCPSGKYCMNVTTILGAWRHAYRDPYKYYLCDGVSDCKDGSDEDPSFCARYNCVGDVPHTPVPMTLDWSDPPHRRLRCPTEGVSAKSVAAAVDLCVFANELCDGVAQCPHAADESDAFCKRRGCARAAGGISNLFQCASGRCIAEERQCDGQPDCPARDDEGDWCASTSCWGASLKCPGDNKTCIPTSRMCDGVPDCADGSDEQQGCDTYECWNNRCPSGRCATSWMTLCDGIKQCTDGSDEDPAFCRTYNCTASEEKCKDGLQCVAKPLLCDAVPHCADASDEDPMACASRKTCGADFYVQCPRRAKTCISKFEVCDGTPHCLDGSDESPSFCSTDKARRIAESTYRIRCTNNKTSATYLYGSYCDGISDCPDGSDESRSYCRRHTCQEERVKCYGTWCVYGRLCDGMRDCPDGSDETDCAAPGTAGRSGTAGGPKPPPVVPSGPSTRTPQCYPRPGRSFLECQRGGY</sequence>
<evidence type="ECO:0000256" key="2">
    <source>
        <dbReference type="ARBA" id="ARBA00022692"/>
    </source>
</evidence>
<evidence type="ECO:0000256" key="4">
    <source>
        <dbReference type="ARBA" id="ARBA00022989"/>
    </source>
</evidence>
<dbReference type="GO" id="GO:0042562">
    <property type="term" value="F:hormone binding"/>
    <property type="evidence" value="ECO:0007669"/>
    <property type="project" value="TreeGrafter"/>
</dbReference>
<evidence type="ECO:0000313" key="10">
    <source>
        <dbReference type="EMBL" id="GBG69400.1"/>
    </source>
</evidence>
<dbReference type="Pfam" id="PF00057">
    <property type="entry name" value="Ldl_recept_a"/>
    <property type="match status" value="6"/>
</dbReference>
<keyword evidence="3" id="KW-0677">Repeat</keyword>
<dbReference type="AlphaFoldDB" id="A0A388KH59"/>
<keyword evidence="5" id="KW-0472">Membrane</keyword>
<dbReference type="Proteomes" id="UP000265515">
    <property type="component" value="Unassembled WGS sequence"/>
</dbReference>
<dbReference type="CDD" id="cd00112">
    <property type="entry name" value="LDLa"/>
    <property type="match status" value="3"/>
</dbReference>
<dbReference type="GO" id="GO:0043235">
    <property type="term" value="C:receptor complex"/>
    <property type="evidence" value="ECO:0007669"/>
    <property type="project" value="TreeGrafter"/>
</dbReference>
<protein>
    <submittedName>
        <fullName evidence="10">Uncharacterized protein</fullName>
    </submittedName>
</protein>
<dbReference type="InterPro" id="IPR002172">
    <property type="entry name" value="LDrepeatLR_classA_rpt"/>
</dbReference>
<dbReference type="GO" id="GO:0006898">
    <property type="term" value="P:receptor-mediated endocytosis"/>
    <property type="evidence" value="ECO:0007669"/>
    <property type="project" value="TreeGrafter"/>
</dbReference>
<evidence type="ECO:0000256" key="1">
    <source>
        <dbReference type="ARBA" id="ARBA00004167"/>
    </source>
</evidence>
<keyword evidence="6" id="KW-1015">Disulfide bond</keyword>
<evidence type="ECO:0000256" key="7">
    <source>
        <dbReference type="ARBA" id="ARBA00023170"/>
    </source>
</evidence>
<feature type="region of interest" description="Disordered" evidence="9">
    <location>
        <begin position="545"/>
        <end position="581"/>
    </location>
</feature>
<proteinExistence type="predicted"/>
<dbReference type="PROSITE" id="PS50068">
    <property type="entry name" value="LDLRA_2"/>
    <property type="match status" value="8"/>
</dbReference>
<dbReference type="Gramene" id="GBG69400">
    <property type="protein sequence ID" value="GBG69400"/>
    <property type="gene ID" value="CBR_g4093"/>
</dbReference>
<reference evidence="10 11" key="1">
    <citation type="journal article" date="2018" name="Cell">
        <title>The Chara Genome: Secondary Complexity and Implications for Plant Terrestrialization.</title>
        <authorList>
            <person name="Nishiyama T."/>
            <person name="Sakayama H."/>
            <person name="Vries J.D."/>
            <person name="Buschmann H."/>
            <person name="Saint-Marcoux D."/>
            <person name="Ullrich K.K."/>
            <person name="Haas F.B."/>
            <person name="Vanderstraeten L."/>
            <person name="Becker D."/>
            <person name="Lang D."/>
            <person name="Vosolsobe S."/>
            <person name="Rombauts S."/>
            <person name="Wilhelmsson P.K.I."/>
            <person name="Janitza P."/>
            <person name="Kern R."/>
            <person name="Heyl A."/>
            <person name="Rumpler F."/>
            <person name="Villalobos L.I.A.C."/>
            <person name="Clay J.M."/>
            <person name="Skokan R."/>
            <person name="Toyoda A."/>
            <person name="Suzuki Y."/>
            <person name="Kagoshima H."/>
            <person name="Schijlen E."/>
            <person name="Tajeshwar N."/>
            <person name="Catarino B."/>
            <person name="Hetherington A.J."/>
            <person name="Saltykova A."/>
            <person name="Bonnot C."/>
            <person name="Breuninger H."/>
            <person name="Symeonidi A."/>
            <person name="Radhakrishnan G.V."/>
            <person name="Van Nieuwerburgh F."/>
            <person name="Deforce D."/>
            <person name="Chang C."/>
            <person name="Karol K.G."/>
            <person name="Hedrich R."/>
            <person name="Ulvskov P."/>
            <person name="Glockner G."/>
            <person name="Delwiche C.F."/>
            <person name="Petrasek J."/>
            <person name="Van de Peer Y."/>
            <person name="Friml J."/>
            <person name="Beilby M."/>
            <person name="Dolan L."/>
            <person name="Kohara Y."/>
            <person name="Sugano S."/>
            <person name="Fujiyama A."/>
            <person name="Delaux P.-M."/>
            <person name="Quint M."/>
            <person name="TheiBen G."/>
            <person name="Hagemann M."/>
            <person name="Harholt J."/>
            <person name="Dunand C."/>
            <person name="Zachgo S."/>
            <person name="Langdale J."/>
            <person name="Maumus F."/>
            <person name="Straeten D.V.D."/>
            <person name="Gould S.B."/>
            <person name="Rensing S.A."/>
        </authorList>
    </citation>
    <scope>NUCLEOTIDE SEQUENCE [LARGE SCALE GENOMIC DNA]</scope>
    <source>
        <strain evidence="10 11">S276</strain>
    </source>
</reference>
<dbReference type="EMBL" id="BFEA01000114">
    <property type="protein sequence ID" value="GBG69400.1"/>
    <property type="molecule type" value="Genomic_DNA"/>
</dbReference>
<keyword evidence="8" id="KW-0325">Glycoprotein</keyword>
<gene>
    <name evidence="10" type="ORF">CBR_g4093</name>
</gene>
<dbReference type="PROSITE" id="PS01209">
    <property type="entry name" value="LDLRA_1"/>
    <property type="match status" value="3"/>
</dbReference>
<comment type="caution">
    <text evidence="10">The sequence shown here is derived from an EMBL/GenBank/DDBJ whole genome shotgun (WGS) entry which is preliminary data.</text>
</comment>
<keyword evidence="2" id="KW-0812">Transmembrane</keyword>
<evidence type="ECO:0000256" key="8">
    <source>
        <dbReference type="ARBA" id="ARBA00023180"/>
    </source>
</evidence>
<dbReference type="PRINTS" id="PR00261">
    <property type="entry name" value="LDLRECEPTOR"/>
</dbReference>
<dbReference type="Gene3D" id="4.10.400.10">
    <property type="entry name" value="Low-density Lipoprotein Receptor"/>
    <property type="match status" value="8"/>
</dbReference>
<dbReference type="SMART" id="SM00192">
    <property type="entry name" value="LDLa"/>
    <property type="match status" value="10"/>
</dbReference>
<dbReference type="STRING" id="69332.A0A388KH59"/>
<keyword evidence="11" id="KW-1185">Reference proteome</keyword>
<keyword evidence="4" id="KW-1133">Transmembrane helix</keyword>
<organism evidence="10 11">
    <name type="scientific">Chara braunii</name>
    <name type="common">Braun's stonewort</name>
    <dbReference type="NCBI Taxonomy" id="69332"/>
    <lineage>
        <taxon>Eukaryota</taxon>
        <taxon>Viridiplantae</taxon>
        <taxon>Streptophyta</taxon>
        <taxon>Charophyceae</taxon>
        <taxon>Charales</taxon>
        <taxon>Characeae</taxon>
        <taxon>Chara</taxon>
    </lineage>
</organism>
<accession>A0A388KH59</accession>
<dbReference type="InterPro" id="IPR051221">
    <property type="entry name" value="LDLR-related"/>
</dbReference>